<protein>
    <submittedName>
        <fullName evidence="1">Uncharacterized protein</fullName>
    </submittedName>
</protein>
<reference evidence="1" key="1">
    <citation type="submission" date="2021-03" db="EMBL/GenBank/DDBJ databases">
        <title>Acanthopleuribacteraceae sp. M133.</title>
        <authorList>
            <person name="Wang G."/>
        </authorList>
    </citation>
    <scope>NUCLEOTIDE SEQUENCE</scope>
    <source>
        <strain evidence="1">M133</strain>
    </source>
</reference>
<evidence type="ECO:0000313" key="1">
    <source>
        <dbReference type="EMBL" id="QTD53932.1"/>
    </source>
</evidence>
<name>A0A8A4TY95_SULCO</name>
<sequence>MAQQARETLPRWIDLDQPGSRSLRLAIPADLDRALPDRDIDYLLIEVDSGWAPAWKDAAFKLKSLIVTLKTRGAEVAVGMEAAPQQIDALLEHELAAYIDGYVFTDDPYIPEADETGKLWQRVEVPKARVLQTLVEASSLGISHVLFENIDIDDTHDAFLKTISATRTGSLDVQPELANMPSEEAVFFFDPDSGNYHLGVYGDAERDRLFSFRLAEGLKPTLLHPEKADFRHKQYGRLSEFRLSAGEPYYFFVLEPSERSGTMESIEIVEQKSIDPYELVVKNQVFKDRERQKFESLVVLEKQNYRYQAASGATIDVTFYDTLVLRKDRPAERIRKELYFGGVKWPYSKLPELPLIQPEKLQSAPMDIDLDKSYAYSYAGEDTIDGFKTWKVRFQPKSEGDFLSGTVWFDQETGAHRRIRAIQNGLEPPVIGNEMIADFDWVEDDGERFWVQVGERNLQIINVVGETIPLQIDTKRSEYQFNASDVDHMLADAYQGDYQILRDTVGGFRYLKLKDGKRVLQDDTVPPQKFLLGGVFMEPSLDFPLPLGGFNYTDLDFMDRGWQANFFVAGLINDLIVSNPDFLGMGWDLTAEVFASAVRFGDEFYVNNEEDETQEVENLRESFNLTLGIPLNSFFKFSANYSLAYNDYSDADDTSEDFVLPSSHFENIGRVGLKFNRGRFVSELQYEFVKRSEWEAWGLPDNTEPLEDSYRTLQFDASLSRRLKGFQSIQADVRYLKGWDQDRFSRFEFGFFENRVSGFGSAGIEADEAVRLRFEYDVGIKDILQFSVSLDGARTWRDLPDESGVLRRADPVDLYGIGLAANFIGPFRTIMRFDVGYGIDSDLEDEAGKFTGQIVFLRIF</sequence>
<dbReference type="EMBL" id="CP071793">
    <property type="protein sequence ID" value="QTD53932.1"/>
    <property type="molecule type" value="Genomic_DNA"/>
</dbReference>
<gene>
    <name evidence="1" type="ORF">J3U87_15900</name>
</gene>
<proteinExistence type="predicted"/>
<dbReference type="Gene3D" id="2.40.160.50">
    <property type="entry name" value="membrane protein fhac: a member of the omp85/tpsb transporter family"/>
    <property type="match status" value="1"/>
</dbReference>
<organism evidence="1 2">
    <name type="scientific">Sulfidibacter corallicola</name>
    <dbReference type="NCBI Taxonomy" id="2818388"/>
    <lineage>
        <taxon>Bacteria</taxon>
        <taxon>Pseudomonadati</taxon>
        <taxon>Acidobacteriota</taxon>
        <taxon>Holophagae</taxon>
        <taxon>Acanthopleuribacterales</taxon>
        <taxon>Acanthopleuribacteraceae</taxon>
        <taxon>Sulfidibacter</taxon>
    </lineage>
</organism>
<dbReference type="AlphaFoldDB" id="A0A8A4TY95"/>
<dbReference type="KEGG" id="scor:J3U87_15900"/>
<keyword evidence="2" id="KW-1185">Reference proteome</keyword>
<accession>A0A8A4TY95</accession>
<dbReference type="RefSeq" id="WP_237384032.1">
    <property type="nucleotide sequence ID" value="NZ_CP071793.1"/>
</dbReference>
<dbReference type="Proteomes" id="UP000663929">
    <property type="component" value="Chromosome"/>
</dbReference>
<evidence type="ECO:0000313" key="2">
    <source>
        <dbReference type="Proteomes" id="UP000663929"/>
    </source>
</evidence>